<dbReference type="STRING" id="1844.UG56_007405"/>
<comment type="caution">
    <text evidence="2">The sequence shown here is derived from an EMBL/GenBank/DDBJ whole genome shotgun (WGS) entry which is preliminary data.</text>
</comment>
<reference evidence="2" key="1">
    <citation type="submission" date="2016-10" db="EMBL/GenBank/DDBJ databases">
        <title>Draft Genome Sequence of Nocardioides luteus Strain BAFB, an Alkane-Degrading Bacterium Isolated from JP-7 Polluted Soil.</title>
        <authorList>
            <person name="Brown L."/>
            <person name="Ruiz O.N."/>
            <person name="Gunasekera T."/>
        </authorList>
    </citation>
    <scope>NUCLEOTIDE SEQUENCE [LARGE SCALE GENOMIC DNA]</scope>
    <source>
        <strain evidence="2">BAFB</strain>
    </source>
</reference>
<name>A0A1J4N946_9ACTN</name>
<accession>A0A1J4N946</accession>
<keyword evidence="3" id="KW-1185">Reference proteome</keyword>
<dbReference type="Proteomes" id="UP000033772">
    <property type="component" value="Unassembled WGS sequence"/>
</dbReference>
<keyword evidence="1" id="KW-1133">Transmembrane helix</keyword>
<dbReference type="OrthoDB" id="4557965at2"/>
<gene>
    <name evidence="2" type="ORF">UG56_007405</name>
</gene>
<evidence type="ECO:0000313" key="3">
    <source>
        <dbReference type="Proteomes" id="UP000033772"/>
    </source>
</evidence>
<sequence>MTITIHDPDVERLEEFSSVLRRELLDLGVDDVERASAGEAPAGTRGIDLAAIGVLIVAFQEPLVAVTAIVGAIRGWMSSSRGAHAVELTIGDQTLKIDSASREQQDRLIDEFVAALHASEEAGPPASSPAP</sequence>
<evidence type="ECO:0000313" key="2">
    <source>
        <dbReference type="EMBL" id="OIJ27503.1"/>
    </source>
</evidence>
<feature type="transmembrane region" description="Helical" evidence="1">
    <location>
        <begin position="49"/>
        <end position="73"/>
    </location>
</feature>
<proteinExistence type="predicted"/>
<keyword evidence="1" id="KW-0472">Membrane</keyword>
<dbReference type="AlphaFoldDB" id="A0A1J4N946"/>
<evidence type="ECO:0000256" key="1">
    <source>
        <dbReference type="SAM" id="Phobius"/>
    </source>
</evidence>
<protein>
    <submittedName>
        <fullName evidence="2">Uncharacterized protein</fullName>
    </submittedName>
</protein>
<keyword evidence="1" id="KW-0812">Transmembrane</keyword>
<dbReference type="EMBL" id="JZDQ02000008">
    <property type="protein sequence ID" value="OIJ27503.1"/>
    <property type="molecule type" value="Genomic_DNA"/>
</dbReference>
<dbReference type="RefSeq" id="WP_045547485.1">
    <property type="nucleotide sequence ID" value="NZ_JZDQ02000008.1"/>
</dbReference>
<organism evidence="2 3">
    <name type="scientific">Nocardioides luteus</name>
    <dbReference type="NCBI Taxonomy" id="1844"/>
    <lineage>
        <taxon>Bacteria</taxon>
        <taxon>Bacillati</taxon>
        <taxon>Actinomycetota</taxon>
        <taxon>Actinomycetes</taxon>
        <taxon>Propionibacteriales</taxon>
        <taxon>Nocardioidaceae</taxon>
        <taxon>Nocardioides</taxon>
    </lineage>
</organism>